<sequence>MAFIQKVIGVSLTVTCSTLGILQEAIAQSTAVPITRIVFFPSPEQEIRVADFVVPDRRPRETSAYGGQLSRYDVHIAKMFEITRHECLQSLSSGRRPLDIIIWRYYAGGGNIKMGAYSINCQEARRVANRYGLGQAEPTIITYYRVTTTVNIPILDITASKVDDWKSFIRTLPVEGMD</sequence>
<dbReference type="EMBL" id="ABYK01000059">
    <property type="protein sequence ID" value="EDZ92313.1"/>
    <property type="molecule type" value="Genomic_DNA"/>
</dbReference>
<protein>
    <submittedName>
        <fullName evidence="1">Uncharacterized protein</fullName>
    </submittedName>
</protein>
<reference evidence="1 2" key="1">
    <citation type="journal article" date="2011" name="Appl. Environ. Microbiol.">
        <title>Contribution of a Sodium Ion Gradient to Energy Conservation during Fermentation in the Cyanobacterium Arthrospira (Spirulina) maxima CS-328.</title>
        <authorList>
            <person name="Carrieri D."/>
            <person name="Ananyev G."/>
            <person name="Lenz O."/>
            <person name="Bryant D.A."/>
            <person name="Dismukes G.C."/>
        </authorList>
    </citation>
    <scope>NUCLEOTIDE SEQUENCE [LARGE SCALE GENOMIC DNA]</scope>
    <source>
        <strain evidence="1 2">CS-328</strain>
    </source>
</reference>
<proteinExistence type="predicted"/>
<evidence type="ECO:0000313" key="2">
    <source>
        <dbReference type="Proteomes" id="UP000004061"/>
    </source>
</evidence>
<evidence type="ECO:0000313" key="1">
    <source>
        <dbReference type="EMBL" id="EDZ92313.1"/>
    </source>
</evidence>
<comment type="caution">
    <text evidence="1">The sequence shown here is derived from an EMBL/GenBank/DDBJ whole genome shotgun (WGS) entry which is preliminary data.</text>
</comment>
<organism evidence="1 2">
    <name type="scientific">Limnospira maxima CS-328</name>
    <dbReference type="NCBI Taxonomy" id="513049"/>
    <lineage>
        <taxon>Bacteria</taxon>
        <taxon>Bacillati</taxon>
        <taxon>Cyanobacteriota</taxon>
        <taxon>Cyanophyceae</taxon>
        <taxon>Oscillatoriophycideae</taxon>
        <taxon>Oscillatoriales</taxon>
        <taxon>Sirenicapillariaceae</taxon>
        <taxon>Limnospira</taxon>
    </lineage>
</organism>
<name>B5W835_LIMMA</name>
<accession>B5W835</accession>
<keyword evidence="2" id="KW-1185">Reference proteome</keyword>
<dbReference type="AlphaFoldDB" id="B5W835"/>
<gene>
    <name evidence="1" type="ORF">AmaxDRAFT_4935</name>
</gene>
<dbReference type="Proteomes" id="UP000004061">
    <property type="component" value="Unassembled WGS sequence"/>
</dbReference>